<dbReference type="AlphaFoldDB" id="A0A4C1Z607"/>
<proteinExistence type="predicted"/>
<accession>A0A4C1Z607</accession>
<gene>
    <name evidence="1" type="ORF">EVAR_90984_1</name>
</gene>
<name>A0A4C1Z607_EUMVA</name>
<evidence type="ECO:0000313" key="2">
    <source>
        <dbReference type="Proteomes" id="UP000299102"/>
    </source>
</evidence>
<protein>
    <submittedName>
        <fullName evidence="1">Uncharacterized protein</fullName>
    </submittedName>
</protein>
<sequence length="152" mass="17814">MRFGVPMQWKEQKNHYDDCYFRCVNLRDVNFKKMVYPDLQNLLEDPYHIRRKYLFQHFVLPVNYHLKKTLSHAVVNLAAARKWAGRPVQYNTHKIQARSNSFRCCISSSSGGPLPLLQPTPFSVRYPISTQKADNALIPLPESRVCPWTMMT</sequence>
<reference evidence="1 2" key="1">
    <citation type="journal article" date="2019" name="Commun. Biol.">
        <title>The bagworm genome reveals a unique fibroin gene that provides high tensile strength.</title>
        <authorList>
            <person name="Kono N."/>
            <person name="Nakamura H."/>
            <person name="Ohtoshi R."/>
            <person name="Tomita M."/>
            <person name="Numata K."/>
            <person name="Arakawa K."/>
        </authorList>
    </citation>
    <scope>NUCLEOTIDE SEQUENCE [LARGE SCALE GENOMIC DNA]</scope>
</reference>
<keyword evidence="2" id="KW-1185">Reference proteome</keyword>
<dbReference type="Proteomes" id="UP000299102">
    <property type="component" value="Unassembled WGS sequence"/>
</dbReference>
<organism evidence="1 2">
    <name type="scientific">Eumeta variegata</name>
    <name type="common">Bagworm moth</name>
    <name type="synonym">Eumeta japonica</name>
    <dbReference type="NCBI Taxonomy" id="151549"/>
    <lineage>
        <taxon>Eukaryota</taxon>
        <taxon>Metazoa</taxon>
        <taxon>Ecdysozoa</taxon>
        <taxon>Arthropoda</taxon>
        <taxon>Hexapoda</taxon>
        <taxon>Insecta</taxon>
        <taxon>Pterygota</taxon>
        <taxon>Neoptera</taxon>
        <taxon>Endopterygota</taxon>
        <taxon>Lepidoptera</taxon>
        <taxon>Glossata</taxon>
        <taxon>Ditrysia</taxon>
        <taxon>Tineoidea</taxon>
        <taxon>Psychidae</taxon>
        <taxon>Oiketicinae</taxon>
        <taxon>Eumeta</taxon>
    </lineage>
</organism>
<evidence type="ECO:0000313" key="1">
    <source>
        <dbReference type="EMBL" id="GBP82349.1"/>
    </source>
</evidence>
<dbReference type="EMBL" id="BGZK01001559">
    <property type="protein sequence ID" value="GBP82349.1"/>
    <property type="molecule type" value="Genomic_DNA"/>
</dbReference>
<comment type="caution">
    <text evidence="1">The sequence shown here is derived from an EMBL/GenBank/DDBJ whole genome shotgun (WGS) entry which is preliminary data.</text>
</comment>